<keyword evidence="2" id="KW-1185">Reference proteome</keyword>
<organism evidence="1 2">
    <name type="scientific">Enterococcus plantarum</name>
    <dbReference type="NCBI Taxonomy" id="1077675"/>
    <lineage>
        <taxon>Bacteria</taxon>
        <taxon>Bacillati</taxon>
        <taxon>Bacillota</taxon>
        <taxon>Bacilli</taxon>
        <taxon>Lactobacillales</taxon>
        <taxon>Enterococcaceae</taxon>
        <taxon>Enterococcus</taxon>
    </lineage>
</organism>
<comment type="caution">
    <text evidence="1">The sequence shown here is derived from an EMBL/GenBank/DDBJ whole genome shotgun (WGS) entry which is preliminary data.</text>
</comment>
<dbReference type="RefSeq" id="WP_084013189.1">
    <property type="nucleotide sequence ID" value="NZ_JAFLVY010000029.1"/>
</dbReference>
<dbReference type="Proteomes" id="UP000249828">
    <property type="component" value="Unassembled WGS sequence"/>
</dbReference>
<reference evidence="1 2" key="1">
    <citation type="submission" date="2017-11" db="EMBL/GenBank/DDBJ databases">
        <title>Draft genome sequence of Enterococcus plantarum TRW2 strain isolated from lettuce.</title>
        <authorList>
            <person name="Kim E.B."/>
            <person name="Marco M.L."/>
            <person name="Williams T.R."/>
            <person name="You I.H."/>
        </authorList>
    </citation>
    <scope>NUCLEOTIDE SEQUENCE [LARGE SCALE GENOMIC DNA]</scope>
    <source>
        <strain evidence="1 2">TRW2</strain>
    </source>
</reference>
<evidence type="ECO:0000313" key="1">
    <source>
        <dbReference type="EMBL" id="PZL76205.1"/>
    </source>
</evidence>
<name>A0A2W4BH26_9ENTE</name>
<evidence type="ECO:0000313" key="2">
    <source>
        <dbReference type="Proteomes" id="UP000249828"/>
    </source>
</evidence>
<proteinExistence type="predicted"/>
<sequence>MSGEYQMRKTIGKCFRSQTDNFNGVIRIYGSPYMYRVINGIPEKGAMLEVVDFSSTELFVTVNNYLFESDVNYIDNP</sequence>
<accession>A0A2W4BH26</accession>
<dbReference type="AlphaFoldDB" id="A0A2W4BH26"/>
<protein>
    <submittedName>
        <fullName evidence="1">Uncharacterized protein</fullName>
    </submittedName>
</protein>
<gene>
    <name evidence="1" type="ORF">CI088_03450</name>
</gene>
<dbReference type="EMBL" id="PIEU01000035">
    <property type="protein sequence ID" value="PZL76205.1"/>
    <property type="molecule type" value="Genomic_DNA"/>
</dbReference>
<dbReference type="STRING" id="1077675.BCR22_00980"/>